<evidence type="ECO:0000256" key="3">
    <source>
        <dbReference type="ARBA" id="ARBA00023125"/>
    </source>
</evidence>
<feature type="domain" description="Helix-hairpin-helix DNA-binding motif class 1" evidence="5">
    <location>
        <begin position="104"/>
        <end position="123"/>
    </location>
</feature>
<feature type="domain" description="Helix-hairpin-helix DNA-binding motif class 1" evidence="5">
    <location>
        <begin position="69"/>
        <end position="88"/>
    </location>
</feature>
<reference evidence="6" key="1">
    <citation type="submission" date="2018-05" db="EMBL/GenBank/DDBJ databases">
        <authorList>
            <person name="Lanie J.A."/>
            <person name="Ng W.-L."/>
            <person name="Kazmierczak K.M."/>
            <person name="Andrzejewski T.M."/>
            <person name="Davidsen T.M."/>
            <person name="Wayne K.J."/>
            <person name="Tettelin H."/>
            <person name="Glass J.I."/>
            <person name="Rusch D."/>
            <person name="Podicherti R."/>
            <person name="Tsui H.-C.T."/>
            <person name="Winkler M.E."/>
        </authorList>
    </citation>
    <scope>NUCLEOTIDE SEQUENCE</scope>
</reference>
<name>A0A382KWX2_9ZZZZ</name>
<dbReference type="AlphaFoldDB" id="A0A382KWX2"/>
<dbReference type="NCBIfam" id="TIGR00084">
    <property type="entry name" value="ruvA"/>
    <property type="match status" value="1"/>
</dbReference>
<dbReference type="InterPro" id="IPR012340">
    <property type="entry name" value="NA-bd_OB-fold"/>
</dbReference>
<evidence type="ECO:0000313" key="6">
    <source>
        <dbReference type="EMBL" id="SVC29128.1"/>
    </source>
</evidence>
<dbReference type="Gene3D" id="1.10.8.10">
    <property type="entry name" value="DNA helicase RuvA subunit, C-terminal domain"/>
    <property type="match status" value="1"/>
</dbReference>
<dbReference type="CDD" id="cd14332">
    <property type="entry name" value="UBA_RuvA_C"/>
    <property type="match status" value="1"/>
</dbReference>
<keyword evidence="1" id="KW-0963">Cytoplasm</keyword>
<gene>
    <name evidence="6" type="ORF">METZ01_LOCUS281982</name>
</gene>
<dbReference type="Gene3D" id="2.40.50.140">
    <property type="entry name" value="Nucleic acid-binding proteins"/>
    <property type="match status" value="1"/>
</dbReference>
<dbReference type="GO" id="GO:0009379">
    <property type="term" value="C:Holliday junction helicase complex"/>
    <property type="evidence" value="ECO:0007669"/>
    <property type="project" value="InterPro"/>
</dbReference>
<dbReference type="GO" id="GO:0005524">
    <property type="term" value="F:ATP binding"/>
    <property type="evidence" value="ECO:0007669"/>
    <property type="project" value="InterPro"/>
</dbReference>
<sequence>MRGTLLKKQPPLLILDVKGVGYEIDAPMTTFYVLPDVGNEIEIFTHLVVRDDAHLLFGFATENERLLFRSLIKVNGVGAKMALTILSGIETDEFSQCIQNNDAERLIKLPGVGKKTAERLIVEMRDRLDNLPKLTISHENNKARVYTTPVDEAVSALTSLGYKPSEASRYVLAIAEDNMSSEELIRKALKHSVKK</sequence>
<organism evidence="6">
    <name type="scientific">marine metagenome</name>
    <dbReference type="NCBI Taxonomy" id="408172"/>
    <lineage>
        <taxon>unclassified sequences</taxon>
        <taxon>metagenomes</taxon>
        <taxon>ecological metagenomes</taxon>
    </lineage>
</organism>
<dbReference type="InterPro" id="IPR013849">
    <property type="entry name" value="DNA_helicase_Holl-junc_RuvA_I"/>
</dbReference>
<dbReference type="HAMAP" id="MF_00031">
    <property type="entry name" value="DNA_HJ_migration_RuvA"/>
    <property type="match status" value="1"/>
</dbReference>
<dbReference type="SUPFAM" id="SSF47781">
    <property type="entry name" value="RuvA domain 2-like"/>
    <property type="match status" value="1"/>
</dbReference>
<dbReference type="InterPro" id="IPR036267">
    <property type="entry name" value="RuvA_C_sf"/>
</dbReference>
<evidence type="ECO:0000256" key="2">
    <source>
        <dbReference type="ARBA" id="ARBA00022763"/>
    </source>
</evidence>
<dbReference type="GO" id="GO:0009378">
    <property type="term" value="F:four-way junction helicase activity"/>
    <property type="evidence" value="ECO:0007669"/>
    <property type="project" value="InterPro"/>
</dbReference>
<dbReference type="SUPFAM" id="SSF50249">
    <property type="entry name" value="Nucleic acid-binding proteins"/>
    <property type="match status" value="1"/>
</dbReference>
<keyword evidence="4" id="KW-0234">DNA repair</keyword>
<dbReference type="Gene3D" id="1.10.150.20">
    <property type="entry name" value="5' to 3' exonuclease, C-terminal subdomain"/>
    <property type="match status" value="1"/>
</dbReference>
<proteinExistence type="inferred from homology"/>
<dbReference type="GO" id="GO:0003677">
    <property type="term" value="F:DNA binding"/>
    <property type="evidence" value="ECO:0007669"/>
    <property type="project" value="UniProtKB-KW"/>
</dbReference>
<evidence type="ECO:0000259" key="5">
    <source>
        <dbReference type="SMART" id="SM00278"/>
    </source>
</evidence>
<dbReference type="InterPro" id="IPR003583">
    <property type="entry name" value="Hlx-hairpin-Hlx_DNA-bd_motif"/>
</dbReference>
<dbReference type="InterPro" id="IPR010994">
    <property type="entry name" value="RuvA_2-like"/>
</dbReference>
<dbReference type="EMBL" id="UINC01083432">
    <property type="protein sequence ID" value="SVC29128.1"/>
    <property type="molecule type" value="Genomic_DNA"/>
</dbReference>
<protein>
    <recommendedName>
        <fullName evidence="5">Helix-hairpin-helix DNA-binding motif class 1 domain-containing protein</fullName>
    </recommendedName>
</protein>
<accession>A0A382KWX2</accession>
<dbReference type="InterPro" id="IPR011114">
    <property type="entry name" value="RuvA_C"/>
</dbReference>
<keyword evidence="3" id="KW-0238">DNA-binding</keyword>
<dbReference type="GO" id="GO:0006281">
    <property type="term" value="P:DNA repair"/>
    <property type="evidence" value="ECO:0007669"/>
    <property type="project" value="UniProtKB-KW"/>
</dbReference>
<dbReference type="SMART" id="SM00278">
    <property type="entry name" value="HhH1"/>
    <property type="match status" value="2"/>
</dbReference>
<dbReference type="Pfam" id="PF07499">
    <property type="entry name" value="RuvA_C"/>
    <property type="match status" value="1"/>
</dbReference>
<dbReference type="Pfam" id="PF01330">
    <property type="entry name" value="RuvA_N"/>
    <property type="match status" value="1"/>
</dbReference>
<evidence type="ECO:0000256" key="1">
    <source>
        <dbReference type="ARBA" id="ARBA00022490"/>
    </source>
</evidence>
<dbReference type="GO" id="GO:0006310">
    <property type="term" value="P:DNA recombination"/>
    <property type="evidence" value="ECO:0007669"/>
    <property type="project" value="InterPro"/>
</dbReference>
<evidence type="ECO:0000256" key="4">
    <source>
        <dbReference type="ARBA" id="ARBA00023204"/>
    </source>
</evidence>
<dbReference type="Pfam" id="PF14520">
    <property type="entry name" value="HHH_5"/>
    <property type="match status" value="1"/>
</dbReference>
<dbReference type="InterPro" id="IPR000085">
    <property type="entry name" value="RuvA"/>
</dbReference>
<keyword evidence="2" id="KW-0227">DNA damage</keyword>
<dbReference type="SUPFAM" id="SSF46929">
    <property type="entry name" value="DNA helicase RuvA subunit, C-terminal domain"/>
    <property type="match status" value="1"/>
</dbReference>